<accession>A0AAJ1C1Y0</accession>
<dbReference type="GO" id="GO:0004016">
    <property type="term" value="F:adenylate cyclase activity"/>
    <property type="evidence" value="ECO:0007669"/>
    <property type="project" value="UniProtKB-ARBA"/>
</dbReference>
<evidence type="ECO:0000259" key="1">
    <source>
        <dbReference type="PROSITE" id="PS50125"/>
    </source>
</evidence>
<dbReference type="Pfam" id="PF00211">
    <property type="entry name" value="Guanylate_cyc"/>
    <property type="match status" value="1"/>
</dbReference>
<dbReference type="GO" id="GO:0035556">
    <property type="term" value="P:intracellular signal transduction"/>
    <property type="evidence" value="ECO:0007669"/>
    <property type="project" value="InterPro"/>
</dbReference>
<dbReference type="AlphaFoldDB" id="A0AAJ1C1Y0"/>
<dbReference type="Proteomes" id="UP001155380">
    <property type="component" value="Unassembled WGS sequence"/>
</dbReference>
<dbReference type="SMART" id="SM00044">
    <property type="entry name" value="CYCc"/>
    <property type="match status" value="1"/>
</dbReference>
<dbReference type="InterPro" id="IPR050697">
    <property type="entry name" value="Adenylyl/Guanylyl_Cyclase_3/4"/>
</dbReference>
<dbReference type="RefSeq" id="WP_250914868.1">
    <property type="nucleotide sequence ID" value="NZ_JAMXLX010000008.1"/>
</dbReference>
<protein>
    <submittedName>
        <fullName evidence="2">Adenylate/guanylate cyclase domain-containing protein</fullName>
    </submittedName>
</protein>
<sequence length="406" mass="44734">MTNEDIERISAWVAQQGLHGASESVLLGGFCAACRDAGLPLDRSLALIDTLHPVHEGRAFRWDSQQVVETEFEYGPSSSGDAFENWKRSAFYYLWAGKESDVRRRIGRGDPTDFAMLDDMRNSGVIDFVAFIHRFEKQGTIGEMDCFFSHFATRDPSGFSDVDLQNLRKLLPVLALAIKSTALARIARTIAEVYLGHDAARKVFEGKINRGASERISAALWFSDLANYTRISASVSPEEIIPLLNDYSDAVISAVHEAGGTVLKLIGDGILAIFRADRQIDACDAALQAENLLRLRLRSLNTRRTSEGRPTTEVCLGLHIGDVFYGNIGSEDRLDFTVIGPAVNEVSRIVSLCRSLDVNLLTSSNFADCMEGRNRQRLACVGRFALKGVEGAQMLYTLDTPHHAVG</sequence>
<dbReference type="EMBL" id="JAMXLX010000008">
    <property type="protein sequence ID" value="MCO5959328.1"/>
    <property type="molecule type" value="Genomic_DNA"/>
</dbReference>
<dbReference type="SUPFAM" id="SSF55073">
    <property type="entry name" value="Nucleotide cyclase"/>
    <property type="match status" value="1"/>
</dbReference>
<dbReference type="PANTHER" id="PTHR43081">
    <property type="entry name" value="ADENYLATE CYCLASE, TERMINAL-DIFFERENTIATION SPECIFIC-RELATED"/>
    <property type="match status" value="1"/>
</dbReference>
<dbReference type="PANTHER" id="PTHR43081:SF11">
    <property type="entry name" value="BLR2264 PROTEIN"/>
    <property type="match status" value="1"/>
</dbReference>
<gene>
    <name evidence="2" type="ORF">NBH21_21335</name>
</gene>
<proteinExistence type="predicted"/>
<dbReference type="CDD" id="cd07302">
    <property type="entry name" value="CHD"/>
    <property type="match status" value="1"/>
</dbReference>
<dbReference type="GO" id="GO:0006171">
    <property type="term" value="P:cAMP biosynthetic process"/>
    <property type="evidence" value="ECO:0007669"/>
    <property type="project" value="TreeGrafter"/>
</dbReference>
<reference evidence="2" key="1">
    <citation type="submission" date="2022-06" db="EMBL/GenBank/DDBJ databases">
        <authorList>
            <person name="Sun Q."/>
        </authorList>
    </citation>
    <scope>NUCLEOTIDE SEQUENCE</scope>
    <source>
        <strain evidence="2">S101</strain>
    </source>
</reference>
<comment type="caution">
    <text evidence="2">The sequence shown here is derived from an EMBL/GenBank/DDBJ whole genome shotgun (WGS) entry which is preliminary data.</text>
</comment>
<dbReference type="InterPro" id="IPR029787">
    <property type="entry name" value="Nucleotide_cyclase"/>
</dbReference>
<feature type="domain" description="Guanylate cyclase" evidence="1">
    <location>
        <begin position="219"/>
        <end position="350"/>
    </location>
</feature>
<evidence type="ECO:0000313" key="2">
    <source>
        <dbReference type="EMBL" id="MCO5959328.1"/>
    </source>
</evidence>
<dbReference type="InterPro" id="IPR001054">
    <property type="entry name" value="A/G_cyclase"/>
</dbReference>
<organism evidence="2 3">
    <name type="scientific">Ciceribacter sichuanensis</name>
    <dbReference type="NCBI Taxonomy" id="2949647"/>
    <lineage>
        <taxon>Bacteria</taxon>
        <taxon>Pseudomonadati</taxon>
        <taxon>Pseudomonadota</taxon>
        <taxon>Alphaproteobacteria</taxon>
        <taxon>Hyphomicrobiales</taxon>
        <taxon>Rhizobiaceae</taxon>
        <taxon>Ciceribacter</taxon>
    </lineage>
</organism>
<evidence type="ECO:0000313" key="3">
    <source>
        <dbReference type="Proteomes" id="UP001155380"/>
    </source>
</evidence>
<dbReference type="Gene3D" id="3.30.70.1230">
    <property type="entry name" value="Nucleotide cyclase"/>
    <property type="match status" value="1"/>
</dbReference>
<name>A0AAJ1C1Y0_9HYPH</name>
<dbReference type="PROSITE" id="PS50125">
    <property type="entry name" value="GUANYLATE_CYCLASE_2"/>
    <property type="match status" value="1"/>
</dbReference>